<gene>
    <name evidence="1" type="ORF">B0T18DRAFT_155310</name>
</gene>
<protein>
    <submittedName>
        <fullName evidence="1">Uncharacterized protein</fullName>
    </submittedName>
</protein>
<dbReference type="AlphaFoldDB" id="A0AA40K5E1"/>
<dbReference type="Proteomes" id="UP001172155">
    <property type="component" value="Unassembled WGS sequence"/>
</dbReference>
<sequence>MSLMFLQLKSDLGRWPYFYGKTSRAKSMYKGMVKILSWALDDPCCLICPVVYNAAHHFPCRHIRSRPRRPGGLLITRWHSSSKSAVGYSSSGGRYVACAGSKADNLHLPPRLLPSWPLQPLQALNRGDIMRMPRFNDGEILQRGSHPLRWTGAQCRRDVHHCAALLRPHGNGDWRRRSSRRLRVRLPGRPQDVCGYLVHQGG</sequence>
<proteinExistence type="predicted"/>
<evidence type="ECO:0000313" key="2">
    <source>
        <dbReference type="Proteomes" id="UP001172155"/>
    </source>
</evidence>
<name>A0AA40K5E1_9PEZI</name>
<reference evidence="1" key="1">
    <citation type="submission" date="2023-06" db="EMBL/GenBank/DDBJ databases">
        <title>Genome-scale phylogeny and comparative genomics of the fungal order Sordariales.</title>
        <authorList>
            <consortium name="Lawrence Berkeley National Laboratory"/>
            <person name="Hensen N."/>
            <person name="Bonometti L."/>
            <person name="Westerberg I."/>
            <person name="Brannstrom I.O."/>
            <person name="Guillou S."/>
            <person name="Cros-Aarteil S."/>
            <person name="Calhoun S."/>
            <person name="Haridas S."/>
            <person name="Kuo A."/>
            <person name="Mondo S."/>
            <person name="Pangilinan J."/>
            <person name="Riley R."/>
            <person name="LaButti K."/>
            <person name="Andreopoulos B."/>
            <person name="Lipzen A."/>
            <person name="Chen C."/>
            <person name="Yanf M."/>
            <person name="Daum C."/>
            <person name="Ng V."/>
            <person name="Clum A."/>
            <person name="Steindorff A."/>
            <person name="Ohm R."/>
            <person name="Martin F."/>
            <person name="Silar P."/>
            <person name="Natvig D."/>
            <person name="Lalanne C."/>
            <person name="Gautier V."/>
            <person name="Ament-velasquez S.L."/>
            <person name="Kruys A."/>
            <person name="Hutchinson M.I."/>
            <person name="Powell A.J."/>
            <person name="Barry K."/>
            <person name="Miller A.N."/>
            <person name="Grigoriev I.V."/>
            <person name="Debuchy R."/>
            <person name="Gladieux P."/>
            <person name="Thoren M.H."/>
            <person name="Johannesson H."/>
        </authorList>
    </citation>
    <scope>NUCLEOTIDE SEQUENCE</scope>
    <source>
        <strain evidence="1">SMH3187-1</strain>
    </source>
</reference>
<organism evidence="1 2">
    <name type="scientific">Schizothecium vesticola</name>
    <dbReference type="NCBI Taxonomy" id="314040"/>
    <lineage>
        <taxon>Eukaryota</taxon>
        <taxon>Fungi</taxon>
        <taxon>Dikarya</taxon>
        <taxon>Ascomycota</taxon>
        <taxon>Pezizomycotina</taxon>
        <taxon>Sordariomycetes</taxon>
        <taxon>Sordariomycetidae</taxon>
        <taxon>Sordariales</taxon>
        <taxon>Schizotheciaceae</taxon>
        <taxon>Schizothecium</taxon>
    </lineage>
</organism>
<comment type="caution">
    <text evidence="1">The sequence shown here is derived from an EMBL/GenBank/DDBJ whole genome shotgun (WGS) entry which is preliminary data.</text>
</comment>
<evidence type="ECO:0000313" key="1">
    <source>
        <dbReference type="EMBL" id="KAK0746594.1"/>
    </source>
</evidence>
<accession>A0AA40K5E1</accession>
<keyword evidence="2" id="KW-1185">Reference proteome</keyword>
<dbReference type="EMBL" id="JAUKUD010000004">
    <property type="protein sequence ID" value="KAK0746594.1"/>
    <property type="molecule type" value="Genomic_DNA"/>
</dbReference>